<dbReference type="PANTHER" id="PTHR46494:SF1">
    <property type="entry name" value="CORA FAMILY METAL ION TRANSPORTER (EUROFUNG)"/>
    <property type="match status" value="1"/>
</dbReference>
<proteinExistence type="predicted"/>
<dbReference type="GO" id="GO:0050897">
    <property type="term" value="F:cobalt ion binding"/>
    <property type="evidence" value="ECO:0007669"/>
    <property type="project" value="TreeGrafter"/>
</dbReference>
<evidence type="ECO:0000256" key="4">
    <source>
        <dbReference type="SAM" id="MobiDB-lite"/>
    </source>
</evidence>
<dbReference type="AlphaFoldDB" id="A0A2J6SCJ8"/>
<evidence type="ECO:0008006" key="8">
    <source>
        <dbReference type="Google" id="ProtNLM"/>
    </source>
</evidence>
<dbReference type="GO" id="GO:0000287">
    <property type="term" value="F:magnesium ion binding"/>
    <property type="evidence" value="ECO:0007669"/>
    <property type="project" value="TreeGrafter"/>
</dbReference>
<evidence type="ECO:0000256" key="2">
    <source>
        <dbReference type="ARBA" id="ARBA00022448"/>
    </source>
</evidence>
<protein>
    <recommendedName>
        <fullName evidence="8">ADP-ribosylation factor</fullName>
    </recommendedName>
</protein>
<keyword evidence="7" id="KW-1185">Reference proteome</keyword>
<name>A0A2J6SCJ8_HYAVF</name>
<dbReference type="InterPro" id="IPR045861">
    <property type="entry name" value="CorA_cytoplasmic_dom"/>
</dbReference>
<dbReference type="GO" id="GO:0015087">
    <property type="term" value="F:cobalt ion transmembrane transporter activity"/>
    <property type="evidence" value="ECO:0007669"/>
    <property type="project" value="TreeGrafter"/>
</dbReference>
<comment type="subcellular location">
    <subcellularLocation>
        <location evidence="1">Cell membrane</location>
        <topology evidence="1">Multi-pass membrane protein</topology>
    </subcellularLocation>
</comment>
<keyword evidence="5" id="KW-1133">Transmembrane helix</keyword>
<dbReference type="PANTHER" id="PTHR46494">
    <property type="entry name" value="CORA FAMILY METAL ION TRANSPORTER (EUROFUNG)"/>
    <property type="match status" value="1"/>
</dbReference>
<feature type="region of interest" description="Disordered" evidence="4">
    <location>
        <begin position="100"/>
        <end position="168"/>
    </location>
</feature>
<evidence type="ECO:0000313" key="7">
    <source>
        <dbReference type="Proteomes" id="UP000235786"/>
    </source>
</evidence>
<dbReference type="OrthoDB" id="5430812at2759"/>
<dbReference type="Gene3D" id="1.20.58.340">
    <property type="entry name" value="Magnesium transport protein CorA, transmembrane region"/>
    <property type="match status" value="1"/>
</dbReference>
<dbReference type="GO" id="GO:0005886">
    <property type="term" value="C:plasma membrane"/>
    <property type="evidence" value="ECO:0007669"/>
    <property type="project" value="UniProtKB-SubCell"/>
</dbReference>
<evidence type="ECO:0000256" key="3">
    <source>
        <dbReference type="ARBA" id="ARBA00022475"/>
    </source>
</evidence>
<dbReference type="Pfam" id="PF01544">
    <property type="entry name" value="CorA"/>
    <property type="match status" value="1"/>
</dbReference>
<reference evidence="6 7" key="1">
    <citation type="submission" date="2016-04" db="EMBL/GenBank/DDBJ databases">
        <title>A degradative enzymes factory behind the ericoid mycorrhizal symbiosis.</title>
        <authorList>
            <consortium name="DOE Joint Genome Institute"/>
            <person name="Martino E."/>
            <person name="Morin E."/>
            <person name="Grelet G."/>
            <person name="Kuo A."/>
            <person name="Kohler A."/>
            <person name="Daghino S."/>
            <person name="Barry K."/>
            <person name="Choi C."/>
            <person name="Cichocki N."/>
            <person name="Clum A."/>
            <person name="Copeland A."/>
            <person name="Hainaut M."/>
            <person name="Haridas S."/>
            <person name="Labutti K."/>
            <person name="Lindquist E."/>
            <person name="Lipzen A."/>
            <person name="Khouja H.-R."/>
            <person name="Murat C."/>
            <person name="Ohm R."/>
            <person name="Olson A."/>
            <person name="Spatafora J."/>
            <person name="Veneault-Fourrey C."/>
            <person name="Henrissat B."/>
            <person name="Grigoriev I."/>
            <person name="Martin F."/>
            <person name="Perotto S."/>
        </authorList>
    </citation>
    <scope>NUCLEOTIDE SEQUENCE [LARGE SCALE GENOMIC DNA]</scope>
    <source>
        <strain evidence="6 7">F</strain>
    </source>
</reference>
<dbReference type="STRING" id="1149755.A0A2J6SCJ8"/>
<evidence type="ECO:0000256" key="1">
    <source>
        <dbReference type="ARBA" id="ARBA00004651"/>
    </source>
</evidence>
<dbReference type="Proteomes" id="UP000235786">
    <property type="component" value="Unassembled WGS sequence"/>
</dbReference>
<feature type="transmembrane region" description="Helical" evidence="5">
    <location>
        <begin position="443"/>
        <end position="463"/>
    </location>
</feature>
<keyword evidence="5" id="KW-0812">Transmembrane</keyword>
<evidence type="ECO:0000313" key="6">
    <source>
        <dbReference type="EMBL" id="PMD48490.1"/>
    </source>
</evidence>
<dbReference type="SUPFAM" id="SSF143865">
    <property type="entry name" value="CorA soluble domain-like"/>
    <property type="match status" value="1"/>
</dbReference>
<keyword evidence="2" id="KW-0813">Transport</keyword>
<keyword evidence="3" id="KW-1003">Cell membrane</keyword>
<accession>A0A2J6SCJ8</accession>
<dbReference type="InterPro" id="IPR002523">
    <property type="entry name" value="MgTranspt_CorA/ZnTranspt_ZntB"/>
</dbReference>
<dbReference type="GO" id="GO:0015095">
    <property type="term" value="F:magnesium ion transmembrane transporter activity"/>
    <property type="evidence" value="ECO:0007669"/>
    <property type="project" value="TreeGrafter"/>
</dbReference>
<organism evidence="6 7">
    <name type="scientific">Hyaloscypha variabilis (strain UAMH 11265 / GT02V1 / F)</name>
    <name type="common">Meliniomyces variabilis</name>
    <dbReference type="NCBI Taxonomy" id="1149755"/>
    <lineage>
        <taxon>Eukaryota</taxon>
        <taxon>Fungi</taxon>
        <taxon>Dikarya</taxon>
        <taxon>Ascomycota</taxon>
        <taxon>Pezizomycotina</taxon>
        <taxon>Leotiomycetes</taxon>
        <taxon>Helotiales</taxon>
        <taxon>Hyaloscyphaceae</taxon>
        <taxon>Hyaloscypha</taxon>
        <taxon>Hyaloscypha variabilis</taxon>
    </lineage>
</organism>
<feature type="transmembrane region" description="Helical" evidence="5">
    <location>
        <begin position="483"/>
        <end position="501"/>
    </location>
</feature>
<evidence type="ECO:0000256" key="5">
    <source>
        <dbReference type="SAM" id="Phobius"/>
    </source>
</evidence>
<gene>
    <name evidence="6" type="ORF">L207DRAFT_505523</name>
</gene>
<dbReference type="EMBL" id="KZ613937">
    <property type="protein sequence ID" value="PMD48490.1"/>
    <property type="molecule type" value="Genomic_DNA"/>
</dbReference>
<keyword evidence="5" id="KW-0472">Membrane</keyword>
<sequence>MAQAASDQFYDFDNADVYKDSLNHNLRDSTRNFVVEFGADEARIAFDFSTEGVSNLLKKKPSSKLPVRWINVWGPHRQPDLVDVLGTHYKLSLRLQAIIRAPPPKGSTPSHDKIKPARRSGRPKPSQDNDPEIALTSLEVQLSKNSSPSSSTAPALIRSNTTRGSGNDVDHYTLADQMQNYHAIDVGRHYVCIGANWMHELPTKIDESVDIVEEGKQKRLYSWLFLCDDHTVISFHEYPGRLADTKDLEAMRSNTLSVLRQLSVVDKTDPLSLQTVRYALKAEAVKDSPGIEGSSLLFYYLFDDWRAVYSTVGRFHNRLDTLQNAIFGDMARKSHKNPNIKIIPQLHVLGRQVRQMQHVYKGYKNLCNRVIDPKATTIQGSVVKNASHVLISQSASQRFERLSDRIEILILSEMEEFTAEKESLISTYFNINAQKDSEATARLTRAATLLAKLSVLFLPVNFLTSYFSTQINDLQDTFTASNYWHAFAIIMSLSFLALFFFSRLLMYVTETLDVWTKYVSEWCAGLVKKVKAD</sequence>